<feature type="compositionally biased region" description="Pro residues" evidence="1">
    <location>
        <begin position="62"/>
        <end position="73"/>
    </location>
</feature>
<dbReference type="AlphaFoldDB" id="A0A1I1SQC5"/>
<feature type="region of interest" description="Disordered" evidence="1">
    <location>
        <begin position="33"/>
        <end position="86"/>
    </location>
</feature>
<dbReference type="EMBL" id="FOMX01000002">
    <property type="protein sequence ID" value="SFD45260.1"/>
    <property type="molecule type" value="Genomic_DNA"/>
</dbReference>
<evidence type="ECO:0000256" key="1">
    <source>
        <dbReference type="SAM" id="MobiDB-lite"/>
    </source>
</evidence>
<dbReference type="Proteomes" id="UP000199400">
    <property type="component" value="Unassembled WGS sequence"/>
</dbReference>
<feature type="chain" id="PRO_5011566299" evidence="2">
    <location>
        <begin position="25"/>
        <end position="1023"/>
    </location>
</feature>
<sequence>MSGGPLAPWLLGLAVATATPAAQAHPWAVRGAPTLPSLPAADEPPGDASHPSDLSPTQAHAPPEPPTGPPTDPVPTAAPSSDDLGVTAVEVRLEVVRGGERLPDGRRVPRAGGAAVGHATYRLSRPARAGETLVLLNFAEALEREPFELDEVAKATYLDGPFRRGRLVVGEHTGAAAVRQVNSRRDVEVTLAEGTDTLTLDYTVEVPRRYWPFGCSRRRCSLSGAVAPLPSAKARGGARLDPDARVVTPARWTVDARFAAVPTWSPGHVPTDREAKLLGRDELVVASGAVGAPEVAYPEVFWGPRWKRARETWRGVQIEVLHMFWRPGDQVPDERKLQLYRDVPGHVLRIAREAVDVATLAGLELPPDSRLTVVQGPLRAEIAQAHPSAVLVSDQFLQVSPGRRFLGFHQAATARATLDAIMYGAYVGRHDPSTDLWLYDATATALLDVWRARRAQGDEFASDILRRITFVPMVDNFLYTGQAAFAQSYFRGSEDVMPLRLHPLYFSHPLPTGRRIHEKMVDLMTPSQREAFYEKVARDRAADPIAAAEAVYGRSLGWFFDQWLAAYPGVDYSVQQVDSVQLDDGRWRHSITIRREGEHAAVEPVQVLATERGGQRHYLVWNGSTASGTNIEVSPGTGTVDHVFTLETQNKLRSVMVDPRARLLEEPQGKRRNVDPLYNNRSPPSFRFVYTGFGFEVSASEFLAGKTPAARLQALSGRVLFEMSRRRDLGSIGHLQLHRDRESAAAIGGGATLWFGEKVNRRRRRGRVRLFGEVHSLTARGLDGVGGVRFAQSLSIIDDTRKFSLWPDRGHRLAFGLYAQETLRTGVPAPDHRYSLTASASWVHIWPLAHQHTLASRLELTMMVPLVGRPEFRSLVRAGGVDGLGAYGGNELFGRGVALAQLEYRHMFWSNFNVNLVHLFWLRGIGGTLFTGVASVSPCDTLRGWFGKESWYGQVGYGVTAFLQLLGVTPQFVRFDVAVPLVRRRTTCLDEVLPDYLADYQGVDPGEFQLPRVGVNLTFLQPF</sequence>
<organism evidence="3 4">
    <name type="scientific">Nannocystis exedens</name>
    <dbReference type="NCBI Taxonomy" id="54"/>
    <lineage>
        <taxon>Bacteria</taxon>
        <taxon>Pseudomonadati</taxon>
        <taxon>Myxococcota</taxon>
        <taxon>Polyangia</taxon>
        <taxon>Nannocystales</taxon>
        <taxon>Nannocystaceae</taxon>
        <taxon>Nannocystis</taxon>
    </lineage>
</organism>
<proteinExistence type="predicted"/>
<dbReference type="OrthoDB" id="5477758at2"/>
<keyword evidence="2" id="KW-0732">Signal</keyword>
<evidence type="ECO:0000313" key="4">
    <source>
        <dbReference type="Proteomes" id="UP000199400"/>
    </source>
</evidence>
<reference evidence="4" key="1">
    <citation type="submission" date="2016-10" db="EMBL/GenBank/DDBJ databases">
        <authorList>
            <person name="Varghese N."/>
            <person name="Submissions S."/>
        </authorList>
    </citation>
    <scope>NUCLEOTIDE SEQUENCE [LARGE SCALE GENOMIC DNA]</scope>
    <source>
        <strain evidence="4">ATCC 25963</strain>
    </source>
</reference>
<feature type="signal peptide" evidence="2">
    <location>
        <begin position="1"/>
        <end position="24"/>
    </location>
</feature>
<evidence type="ECO:0000256" key="2">
    <source>
        <dbReference type="SAM" id="SignalP"/>
    </source>
</evidence>
<accession>A0A1I1SQC5</accession>
<dbReference type="Gene3D" id="2.40.160.50">
    <property type="entry name" value="membrane protein fhac: a member of the omp85/tpsb transporter family"/>
    <property type="match status" value="1"/>
</dbReference>
<dbReference type="RefSeq" id="WP_143140088.1">
    <property type="nucleotide sequence ID" value="NZ_FOMX01000002.1"/>
</dbReference>
<keyword evidence="4" id="KW-1185">Reference proteome</keyword>
<protein>
    <submittedName>
        <fullName evidence="3">Uncharacterized protein</fullName>
    </submittedName>
</protein>
<gene>
    <name evidence="3" type="ORF">SAMN02745121_00002</name>
</gene>
<name>A0A1I1SQC5_9BACT</name>
<evidence type="ECO:0000313" key="3">
    <source>
        <dbReference type="EMBL" id="SFD45260.1"/>
    </source>
</evidence>